<keyword evidence="2 5" id="KW-0479">Metal-binding</keyword>
<dbReference type="EMBL" id="JADBJN010000002">
    <property type="protein sequence ID" value="KAG5674247.1"/>
    <property type="molecule type" value="Genomic_DNA"/>
</dbReference>
<comment type="caution">
    <text evidence="6">The sequence shown here is derived from an EMBL/GenBank/DDBJ whole genome shotgun (WGS) entry which is preliminary data.</text>
</comment>
<dbReference type="InterPro" id="IPR011047">
    <property type="entry name" value="Quinoprotein_ADH-like_sf"/>
</dbReference>
<reference evidence="6" key="1">
    <citation type="submission" date="2021-03" db="EMBL/GenBank/DDBJ databases">
        <title>Chromosome level genome of the anhydrobiotic midge Polypedilum vanderplanki.</title>
        <authorList>
            <person name="Yoshida Y."/>
            <person name="Kikawada T."/>
            <person name="Gusev O."/>
        </authorList>
    </citation>
    <scope>NUCLEOTIDE SEQUENCE</scope>
    <source>
        <strain evidence="6">NIAS01</strain>
        <tissue evidence="6">Whole body or cell culture</tissue>
    </source>
</reference>
<evidence type="ECO:0000313" key="6">
    <source>
        <dbReference type="EMBL" id="KAG5674247.1"/>
    </source>
</evidence>
<accession>A0A9J6BWH2</accession>
<gene>
    <name evidence="6" type="ORF">PVAND_004227</name>
</gene>
<keyword evidence="4 5" id="KW-0408">Iron</keyword>
<dbReference type="Pfam" id="PF03055">
    <property type="entry name" value="RPE65"/>
    <property type="match status" value="1"/>
</dbReference>
<evidence type="ECO:0000256" key="2">
    <source>
        <dbReference type="ARBA" id="ARBA00022723"/>
    </source>
</evidence>
<keyword evidence="7" id="KW-1185">Reference proteome</keyword>
<keyword evidence="3" id="KW-0560">Oxidoreductase</keyword>
<dbReference type="GO" id="GO:0003834">
    <property type="term" value="F:beta-carotene 15,15'-dioxygenase activity"/>
    <property type="evidence" value="ECO:0007669"/>
    <property type="project" value="TreeGrafter"/>
</dbReference>
<dbReference type="PANTHER" id="PTHR10543:SF24">
    <property type="entry name" value="CAROTENOID ISOMEROOXYGENASE"/>
    <property type="match status" value="1"/>
</dbReference>
<dbReference type="OrthoDB" id="1069523at2759"/>
<evidence type="ECO:0000256" key="3">
    <source>
        <dbReference type="ARBA" id="ARBA00023002"/>
    </source>
</evidence>
<dbReference type="GO" id="GO:0016121">
    <property type="term" value="P:carotene catabolic process"/>
    <property type="evidence" value="ECO:0007669"/>
    <property type="project" value="TreeGrafter"/>
</dbReference>
<evidence type="ECO:0000313" key="7">
    <source>
        <dbReference type="Proteomes" id="UP001107558"/>
    </source>
</evidence>
<dbReference type="InterPro" id="IPR004294">
    <property type="entry name" value="Carotenoid_Oase"/>
</dbReference>
<evidence type="ECO:0000256" key="1">
    <source>
        <dbReference type="ARBA" id="ARBA00006787"/>
    </source>
</evidence>
<dbReference type="GO" id="GO:0046872">
    <property type="term" value="F:metal ion binding"/>
    <property type="evidence" value="ECO:0007669"/>
    <property type="project" value="UniProtKB-KW"/>
</dbReference>
<dbReference type="GO" id="GO:0010436">
    <property type="term" value="F:carotenoid dioxygenase activity"/>
    <property type="evidence" value="ECO:0007669"/>
    <property type="project" value="TreeGrafter"/>
</dbReference>
<dbReference type="SUPFAM" id="SSF50998">
    <property type="entry name" value="Quinoprotein alcohol dehydrogenase-like"/>
    <property type="match status" value="1"/>
</dbReference>
<comment type="similarity">
    <text evidence="1">Belongs to the carotenoid oxygenase family.</text>
</comment>
<dbReference type="PANTHER" id="PTHR10543">
    <property type="entry name" value="BETA-CAROTENE DIOXYGENASE"/>
    <property type="match status" value="1"/>
</dbReference>
<feature type="binding site" evidence="5">
    <location>
        <position position="324"/>
    </location>
    <ligand>
        <name>Fe cation</name>
        <dbReference type="ChEBI" id="CHEBI:24875"/>
        <note>catalytic</note>
    </ligand>
</feature>
<comment type="cofactor">
    <cofactor evidence="5">
        <name>Fe(2+)</name>
        <dbReference type="ChEBI" id="CHEBI:29033"/>
    </cofactor>
    <text evidence="5">Binds 1 Fe(2+) ion per subunit.</text>
</comment>
<dbReference type="AlphaFoldDB" id="A0A9J6BWH2"/>
<sequence>MSAKQEFKGNKIKDLIRESDYKFGNYDVSVWTRTVTEEIIDPIEGEISGEIPRWINGCSLLQNGPGAYEIGDVMFNHVFDGMALLHRFNIVDGKVTYQNRFVKSNAYEAVKKENRIVFGEFGTAPDPVGNIFQRFLSLFKTKTDSTTDNTLVTIFPIGNDFYAFTETPKIRKFNTTTLETLNLVNLKEYTGIVYQPAHAIVTEDGSLYNIGTSISSAGAQYILYCIPNVENKFENVKIVSKITPKRKTYPSYMHSFGITENYFIVIEQPFTISIYELTKSLFIRKNFLDAFKWFENEPTYVHLIDRKTGVKIHTFETETFFFFHTINAYEDNDQVVLDIICYEGPELVKGLLLQNMKQLQKAKAKTKMLTSRPLRFVFPLKYSTENKVDKNLVYLKGTDATAYMQQSGTVICFPELLCNHSFEFGTVYYDKYFGKKYKFFYGVGMDLYTEFPEQLIKVNTETKEVQIWQEENVYPSEPLFIPSPNSASEDDGIIISALLKGNENTNFIAFLILDGKTFREIGRCEFKNLPSAITKVFHGWFLDQRK</sequence>
<dbReference type="GO" id="GO:0042574">
    <property type="term" value="P:retinal metabolic process"/>
    <property type="evidence" value="ECO:0007669"/>
    <property type="project" value="TreeGrafter"/>
</dbReference>
<feature type="binding site" evidence="5">
    <location>
        <position position="538"/>
    </location>
    <ligand>
        <name>Fe cation</name>
        <dbReference type="ChEBI" id="CHEBI:24875"/>
        <note>catalytic</note>
    </ligand>
</feature>
<feature type="binding site" evidence="5">
    <location>
        <position position="254"/>
    </location>
    <ligand>
        <name>Fe cation</name>
        <dbReference type="ChEBI" id="CHEBI:24875"/>
        <note>catalytic</note>
    </ligand>
</feature>
<evidence type="ECO:0000256" key="4">
    <source>
        <dbReference type="ARBA" id="ARBA00023004"/>
    </source>
</evidence>
<organism evidence="6 7">
    <name type="scientific">Polypedilum vanderplanki</name>
    <name type="common">Sleeping chironomid midge</name>
    <dbReference type="NCBI Taxonomy" id="319348"/>
    <lineage>
        <taxon>Eukaryota</taxon>
        <taxon>Metazoa</taxon>
        <taxon>Ecdysozoa</taxon>
        <taxon>Arthropoda</taxon>
        <taxon>Hexapoda</taxon>
        <taxon>Insecta</taxon>
        <taxon>Pterygota</taxon>
        <taxon>Neoptera</taxon>
        <taxon>Endopterygota</taxon>
        <taxon>Diptera</taxon>
        <taxon>Nematocera</taxon>
        <taxon>Chironomoidea</taxon>
        <taxon>Chironomidae</taxon>
        <taxon>Chironominae</taxon>
        <taxon>Polypedilum</taxon>
        <taxon>Polypedilum</taxon>
    </lineage>
</organism>
<protein>
    <submittedName>
        <fullName evidence="6">Uncharacterized protein</fullName>
    </submittedName>
</protein>
<evidence type="ECO:0000256" key="5">
    <source>
        <dbReference type="PIRSR" id="PIRSR604294-1"/>
    </source>
</evidence>
<proteinExistence type="inferred from homology"/>
<dbReference type="Proteomes" id="UP001107558">
    <property type="component" value="Chromosome 2"/>
</dbReference>
<feature type="binding site" evidence="5">
    <location>
        <position position="198"/>
    </location>
    <ligand>
        <name>Fe cation</name>
        <dbReference type="ChEBI" id="CHEBI:24875"/>
        <note>catalytic</note>
    </ligand>
</feature>
<name>A0A9J6BWH2_POLVA</name>